<dbReference type="InterPro" id="IPR020084">
    <property type="entry name" value="NUDIX_hydrolase_CS"/>
</dbReference>
<sequence>MDENVQAAGRVYTANGRLLLLKRPDGAWGIVAGSCEDGETAQQTAIRESAEEIGCAPEGKTLWSVQMPRSDGPGDFRAYAVALEQDFTPRLNDEHTGWGWFEGDKLPSPLFPGTADILDRFTLDMGAMCRKMAEGKYTSPQRFMNVTLFAMRISGTGWAYRGGERREYAYRNRDDWLTPEVMEACQGMPVVLDHPDTSVVTDDFYRGRSVGSVVYPFIKGDELWAITRIQDRRLATVLSHEPWSTSPGVISGKDSISRPLGEDGTTLLLEGTPYHPDHLALVSAGVWDKYGPPSGIDAPPTRQHGDTPPMAKLKEALPSARDALATHCTVAQKDAQESGDADKSAVFSKLLEELDKIKGLIEGAATAEHDAQGDDARPDDTALAEKLRSIAQQAGLTAPSEAKADEDTGSTPPMPSNHIPGNPQPEQTDATQEPAAAPADREGLADELTQIAQDAMTDTPDKDKAEKDTRHDAEKEAPDEGRTEERQDGAEPDAPDTPEEKKDRKDGVIDPASAQADRKDEGNAHDMLAKMVDAMRKGGVDDAAIAQCITDCGGDPQAYLPAENEENRRIREQLAEMDRRDQERRDELEEVKSRTKPLSDEEHNEISELQSRTDAVAQPLGVQTPRYVPGETVAGYGRRCAELLKPHSKEWATTNLAGLTPEVFAIASRQIHKDAQEAAKRPTTYADNAPIQAIRQRSDTGHSRTEYRGSFRAGFGAFMA</sequence>
<dbReference type="PROSITE" id="PS51462">
    <property type="entry name" value="NUDIX"/>
    <property type="match status" value="1"/>
</dbReference>
<reference evidence="5" key="1">
    <citation type="submission" date="2013-04" db="EMBL/GenBank/DDBJ databases">
        <title>The genome sequencing project of 58 acetic acid bacteria.</title>
        <authorList>
            <person name="Okamoto-Kainuma A."/>
            <person name="Ishikawa M."/>
            <person name="Umino S."/>
            <person name="Koizumi Y."/>
            <person name="Shiwa Y."/>
            <person name="Yoshikawa H."/>
            <person name="Matsutani M."/>
            <person name="Matsushita K."/>
        </authorList>
    </citation>
    <scope>NUCLEOTIDE SEQUENCE</scope>
    <source>
        <strain evidence="5">DSM 15669</strain>
    </source>
</reference>
<feature type="region of interest" description="Disordered" evidence="3">
    <location>
        <begin position="675"/>
        <end position="706"/>
    </location>
</feature>
<evidence type="ECO:0000313" key="5">
    <source>
        <dbReference type="EMBL" id="GBQ07489.1"/>
    </source>
</evidence>
<dbReference type="SUPFAM" id="SSF55811">
    <property type="entry name" value="Nudix"/>
    <property type="match status" value="1"/>
</dbReference>
<feature type="domain" description="Nudix hydrolase" evidence="4">
    <location>
        <begin position="1"/>
        <end position="123"/>
    </location>
</feature>
<accession>A0ABQ0P0I1</accession>
<feature type="compositionally biased region" description="Basic and acidic residues" evidence="3">
    <location>
        <begin position="516"/>
        <end position="525"/>
    </location>
</feature>
<protein>
    <recommendedName>
        <fullName evidence="4">Nudix hydrolase domain-containing protein</fullName>
    </recommendedName>
</protein>
<dbReference type="InterPro" id="IPR015797">
    <property type="entry name" value="NUDIX_hydrolase-like_dom_sf"/>
</dbReference>
<feature type="region of interest" description="Disordered" evidence="3">
    <location>
        <begin position="392"/>
        <end position="525"/>
    </location>
</feature>
<comment type="caution">
    <text evidence="5">The sequence shown here is derived from an EMBL/GenBank/DDBJ whole genome shotgun (WGS) entry which is preliminary data.</text>
</comment>
<keyword evidence="2" id="KW-0378">Hydrolase</keyword>
<evidence type="ECO:0000259" key="4">
    <source>
        <dbReference type="PROSITE" id="PS51462"/>
    </source>
</evidence>
<evidence type="ECO:0000256" key="1">
    <source>
        <dbReference type="ARBA" id="ARBA00001946"/>
    </source>
</evidence>
<feature type="compositionally biased region" description="Basic and acidic residues" evidence="3">
    <location>
        <begin position="574"/>
        <end position="606"/>
    </location>
</feature>
<organism evidence="5 6">
    <name type="scientific">Saccharibacter floricola DSM 15669</name>
    <dbReference type="NCBI Taxonomy" id="1123227"/>
    <lineage>
        <taxon>Bacteria</taxon>
        <taxon>Pseudomonadati</taxon>
        <taxon>Pseudomonadota</taxon>
        <taxon>Alphaproteobacteria</taxon>
        <taxon>Acetobacterales</taxon>
        <taxon>Acetobacteraceae</taxon>
        <taxon>Saccharibacter</taxon>
    </lineage>
</organism>
<gene>
    <name evidence="5" type="ORF">AA15669_1399</name>
</gene>
<keyword evidence="6" id="KW-1185">Reference proteome</keyword>
<dbReference type="Gene3D" id="3.90.79.10">
    <property type="entry name" value="Nucleoside Triphosphate Pyrophosphohydrolase"/>
    <property type="match status" value="1"/>
</dbReference>
<feature type="compositionally biased region" description="Basic and acidic residues" evidence="3">
    <location>
        <begin position="696"/>
        <end position="706"/>
    </location>
</feature>
<feature type="compositionally biased region" description="Basic and acidic residues" evidence="3">
    <location>
        <begin position="459"/>
        <end position="489"/>
    </location>
</feature>
<evidence type="ECO:0000256" key="3">
    <source>
        <dbReference type="SAM" id="MobiDB-lite"/>
    </source>
</evidence>
<name>A0ABQ0P0I1_9PROT</name>
<dbReference type="PROSITE" id="PS00893">
    <property type="entry name" value="NUDIX_BOX"/>
    <property type="match status" value="1"/>
</dbReference>
<dbReference type="Pfam" id="PF00293">
    <property type="entry name" value="NUDIX"/>
    <property type="match status" value="1"/>
</dbReference>
<dbReference type="Proteomes" id="UP001062901">
    <property type="component" value="Unassembled WGS sequence"/>
</dbReference>
<evidence type="ECO:0000256" key="2">
    <source>
        <dbReference type="ARBA" id="ARBA00022801"/>
    </source>
</evidence>
<feature type="compositionally biased region" description="Basic and acidic residues" evidence="3">
    <location>
        <begin position="498"/>
        <end position="508"/>
    </location>
</feature>
<dbReference type="InterPro" id="IPR000086">
    <property type="entry name" value="NUDIX_hydrolase_dom"/>
</dbReference>
<dbReference type="EMBL" id="BAQD01000033">
    <property type="protein sequence ID" value="GBQ07489.1"/>
    <property type="molecule type" value="Genomic_DNA"/>
</dbReference>
<proteinExistence type="predicted"/>
<comment type="cofactor">
    <cofactor evidence="1">
        <name>Mg(2+)</name>
        <dbReference type="ChEBI" id="CHEBI:18420"/>
    </cofactor>
</comment>
<feature type="region of interest" description="Disordered" evidence="3">
    <location>
        <begin position="574"/>
        <end position="610"/>
    </location>
</feature>
<evidence type="ECO:0000313" key="6">
    <source>
        <dbReference type="Proteomes" id="UP001062901"/>
    </source>
</evidence>